<dbReference type="Pfam" id="PF04321">
    <property type="entry name" value="RmlD_sub_bind"/>
    <property type="match status" value="1"/>
</dbReference>
<organism evidence="8 9">
    <name type="scientific">Methylobrevis pamukkalensis</name>
    <dbReference type="NCBI Taxonomy" id="1439726"/>
    <lineage>
        <taxon>Bacteria</taxon>
        <taxon>Pseudomonadati</taxon>
        <taxon>Pseudomonadota</taxon>
        <taxon>Alphaproteobacteria</taxon>
        <taxon>Hyphomicrobiales</taxon>
        <taxon>Pleomorphomonadaceae</taxon>
        <taxon>Methylobrevis</taxon>
    </lineage>
</organism>
<dbReference type="InterPro" id="IPR036291">
    <property type="entry name" value="NAD(P)-bd_dom_sf"/>
</dbReference>
<comment type="similarity">
    <text evidence="2 6">Belongs to the dTDP-4-dehydrorhamnose reductase family.</text>
</comment>
<evidence type="ECO:0000256" key="3">
    <source>
        <dbReference type="ARBA" id="ARBA00012929"/>
    </source>
</evidence>
<keyword evidence="6" id="KW-0521">NADP</keyword>
<dbReference type="InterPro" id="IPR005913">
    <property type="entry name" value="dTDP_dehydrorham_reduct"/>
</dbReference>
<evidence type="ECO:0000313" key="8">
    <source>
        <dbReference type="EMBL" id="ODN69458.1"/>
    </source>
</evidence>
<dbReference type="PANTHER" id="PTHR10491:SF4">
    <property type="entry name" value="METHIONINE ADENOSYLTRANSFERASE 2 SUBUNIT BETA"/>
    <property type="match status" value="1"/>
</dbReference>
<reference evidence="8 9" key="1">
    <citation type="submission" date="2016-07" db="EMBL/GenBank/DDBJ databases">
        <title>Draft Genome Sequence of Methylobrevis pamukkalensis PK2.</title>
        <authorList>
            <person name="Vasilenko O.V."/>
            <person name="Doronina N.V."/>
            <person name="Shmareva M.N."/>
            <person name="Tarlachkov S.V."/>
            <person name="Mustakhimov I."/>
            <person name="Trotsenko Y.A."/>
        </authorList>
    </citation>
    <scope>NUCLEOTIDE SEQUENCE [LARGE SCALE GENOMIC DNA]</scope>
    <source>
        <strain evidence="8 9">PK2</strain>
    </source>
</reference>
<comment type="catalytic activity">
    <reaction evidence="5 6">
        <text>dTDP-beta-L-rhamnose + NADP(+) = dTDP-4-dehydro-beta-L-rhamnose + NADPH + H(+)</text>
        <dbReference type="Rhea" id="RHEA:21796"/>
        <dbReference type="ChEBI" id="CHEBI:15378"/>
        <dbReference type="ChEBI" id="CHEBI:57510"/>
        <dbReference type="ChEBI" id="CHEBI:57783"/>
        <dbReference type="ChEBI" id="CHEBI:58349"/>
        <dbReference type="ChEBI" id="CHEBI:62830"/>
        <dbReference type="EC" id="1.1.1.133"/>
    </reaction>
</comment>
<dbReference type="CDD" id="cd05254">
    <property type="entry name" value="dTDP_HR_like_SDR_e"/>
    <property type="match status" value="1"/>
</dbReference>
<dbReference type="Gene3D" id="3.40.50.720">
    <property type="entry name" value="NAD(P)-binding Rossmann-like Domain"/>
    <property type="match status" value="1"/>
</dbReference>
<accession>A0A1E3GZF7</accession>
<evidence type="ECO:0000256" key="1">
    <source>
        <dbReference type="ARBA" id="ARBA00004781"/>
    </source>
</evidence>
<dbReference type="GO" id="GO:0008831">
    <property type="term" value="F:dTDP-4-dehydrorhamnose reductase activity"/>
    <property type="evidence" value="ECO:0007669"/>
    <property type="project" value="UniProtKB-EC"/>
</dbReference>
<proteinExistence type="inferred from homology"/>
<keyword evidence="6 8" id="KW-0560">Oxidoreductase</keyword>
<dbReference type="Proteomes" id="UP000094622">
    <property type="component" value="Unassembled WGS sequence"/>
</dbReference>
<evidence type="ECO:0000256" key="4">
    <source>
        <dbReference type="ARBA" id="ARBA00017099"/>
    </source>
</evidence>
<dbReference type="GO" id="GO:0019305">
    <property type="term" value="P:dTDP-rhamnose biosynthetic process"/>
    <property type="evidence" value="ECO:0007669"/>
    <property type="project" value="UniProtKB-UniPathway"/>
</dbReference>
<dbReference type="Gene3D" id="3.90.25.10">
    <property type="entry name" value="UDP-galactose 4-epimerase, domain 1"/>
    <property type="match status" value="1"/>
</dbReference>
<comment type="cofactor">
    <cofactor evidence="6">
        <name>Mg(2+)</name>
        <dbReference type="ChEBI" id="CHEBI:18420"/>
    </cofactor>
    <text evidence="6">Binds 1 Mg(2+) ion per monomer.</text>
</comment>
<evidence type="ECO:0000313" key="9">
    <source>
        <dbReference type="Proteomes" id="UP000094622"/>
    </source>
</evidence>
<evidence type="ECO:0000256" key="6">
    <source>
        <dbReference type="RuleBase" id="RU364082"/>
    </source>
</evidence>
<dbReference type="InterPro" id="IPR029903">
    <property type="entry name" value="RmlD-like-bd"/>
</dbReference>
<evidence type="ECO:0000259" key="7">
    <source>
        <dbReference type="Pfam" id="PF04321"/>
    </source>
</evidence>
<dbReference type="EC" id="1.1.1.133" evidence="3 6"/>
<name>A0A1E3GZF7_9HYPH</name>
<dbReference type="UniPathway" id="UPA00124"/>
<dbReference type="SUPFAM" id="SSF51735">
    <property type="entry name" value="NAD(P)-binding Rossmann-fold domains"/>
    <property type="match status" value="1"/>
</dbReference>
<protein>
    <recommendedName>
        <fullName evidence="4 6">dTDP-4-dehydrorhamnose reductase</fullName>
        <ecNumber evidence="3 6">1.1.1.133</ecNumber>
    </recommendedName>
</protein>
<keyword evidence="9" id="KW-1185">Reference proteome</keyword>
<feature type="domain" description="RmlD-like substrate binding" evidence="7">
    <location>
        <begin position="1"/>
        <end position="291"/>
    </location>
</feature>
<comment type="caution">
    <text evidence="8">The sequence shown here is derived from an EMBL/GenBank/DDBJ whole genome shotgun (WGS) entry which is preliminary data.</text>
</comment>
<evidence type="ECO:0000256" key="5">
    <source>
        <dbReference type="ARBA" id="ARBA00048200"/>
    </source>
</evidence>
<dbReference type="PATRIC" id="fig|1439726.3.peg.3386"/>
<gene>
    <name evidence="8" type="primary">rmlD</name>
    <name evidence="8" type="ORF">A6302_03225</name>
</gene>
<comment type="function">
    <text evidence="6">Catalyzes the reduction of dTDP-6-deoxy-L-lyxo-4-hexulose to yield dTDP-L-rhamnose.</text>
</comment>
<dbReference type="PANTHER" id="PTHR10491">
    <property type="entry name" value="DTDP-4-DEHYDRORHAMNOSE REDUCTASE"/>
    <property type="match status" value="1"/>
</dbReference>
<dbReference type="AlphaFoldDB" id="A0A1E3GZF7"/>
<dbReference type="NCBIfam" id="TIGR01214">
    <property type="entry name" value="rmlD"/>
    <property type="match status" value="1"/>
</dbReference>
<dbReference type="EMBL" id="MCRJ01000089">
    <property type="protein sequence ID" value="ODN69458.1"/>
    <property type="molecule type" value="Genomic_DNA"/>
</dbReference>
<dbReference type="RefSeq" id="WP_069307624.1">
    <property type="nucleotide sequence ID" value="NZ_MCRJ01000089.1"/>
</dbReference>
<sequence length="312" mass="32709">MRIVVTGRSGQVARALAERAAGSDVEIVTLARPDVDLTDPDSVAIAIHGAAPDAIISAAAWTAVDQAEAEPAAAMRVNGTAPGRIADAARDLGVPLVHLSTDYVFDGTKAGAYVETDRPGPLQVYGATKLEGERRIAASGACHAILRTSWVYGPTGSNFVLTMLRAAEARPVLRVVADQSGAPTSALDIAETALAVARRLAERHGDPASQGVFHMTAAGEATWADFAEAIFAGARARGLPAAEVERITTAEYPRPAARPANSRLHCERLGAAYGLRLPHWRVSLESVLDRIAAERRKMQGVQGAAVEGDGRT</sequence>
<evidence type="ECO:0000256" key="2">
    <source>
        <dbReference type="ARBA" id="ARBA00010944"/>
    </source>
</evidence>
<dbReference type="OrthoDB" id="9803892at2"/>
<comment type="pathway">
    <text evidence="1 6">Carbohydrate biosynthesis; dTDP-L-rhamnose biosynthesis.</text>
</comment>